<gene>
    <name evidence="4" type="ORF">QYE76_064206</name>
</gene>
<dbReference type="PROSITE" id="PS50158">
    <property type="entry name" value="ZF_CCHC"/>
    <property type="match status" value="1"/>
</dbReference>
<dbReference type="GO" id="GO:0008270">
    <property type="term" value="F:zinc ion binding"/>
    <property type="evidence" value="ECO:0007669"/>
    <property type="project" value="UniProtKB-KW"/>
</dbReference>
<sequence length="269" mass="29601">MLKAAEIEIKKEHQVLMVNKTTSFKKQGKSKGKNKKSGKKAATPPVKPKSGPKPDAECYYCKEKGHWKRNCSKYLADPKSGLVKKKKEGMEHWTAVKNILKYLKRTKDMFLCYGGDQELVVTSYTDASWNTDPDDSKSQSGYVFILNGAAKLGKLEAVHGGEILNRIGVHSGFRGFIEALPWSTSIFGEVMNLKAPLPAACCALTYAVDGPVLAPVSQLMKLINICTLRGSRAAMAASSVGVAIVGRASISVTYFIMCKLAEQFRWNWD</sequence>
<evidence type="ECO:0000259" key="3">
    <source>
        <dbReference type="PROSITE" id="PS50158"/>
    </source>
</evidence>
<reference evidence="4" key="1">
    <citation type="submission" date="2023-07" db="EMBL/GenBank/DDBJ databases">
        <title>A chromosome-level genome assembly of Lolium multiflorum.</title>
        <authorList>
            <person name="Chen Y."/>
            <person name="Copetti D."/>
            <person name="Kolliker R."/>
            <person name="Studer B."/>
        </authorList>
    </citation>
    <scope>NUCLEOTIDE SEQUENCE</scope>
    <source>
        <strain evidence="4">02402/16</strain>
        <tissue evidence="4">Leaf</tissue>
    </source>
</reference>
<dbReference type="InterPro" id="IPR001878">
    <property type="entry name" value="Znf_CCHC"/>
</dbReference>
<keyword evidence="1" id="KW-0863">Zinc-finger</keyword>
<dbReference type="GO" id="GO:0003676">
    <property type="term" value="F:nucleic acid binding"/>
    <property type="evidence" value="ECO:0007669"/>
    <property type="project" value="InterPro"/>
</dbReference>
<keyword evidence="5" id="KW-1185">Reference proteome</keyword>
<keyword evidence="1" id="KW-0479">Metal-binding</keyword>
<protein>
    <recommendedName>
        <fullName evidence="3">CCHC-type domain-containing protein</fullName>
    </recommendedName>
</protein>
<name>A0AAD8S615_LOLMU</name>
<keyword evidence="1" id="KW-0862">Zinc</keyword>
<feature type="compositionally biased region" description="Basic residues" evidence="2">
    <location>
        <begin position="26"/>
        <end position="39"/>
    </location>
</feature>
<dbReference type="Pfam" id="PF00098">
    <property type="entry name" value="zf-CCHC"/>
    <property type="match status" value="1"/>
</dbReference>
<comment type="caution">
    <text evidence="4">The sequence shown here is derived from an EMBL/GenBank/DDBJ whole genome shotgun (WGS) entry which is preliminary data.</text>
</comment>
<evidence type="ECO:0000256" key="2">
    <source>
        <dbReference type="SAM" id="MobiDB-lite"/>
    </source>
</evidence>
<dbReference type="PANTHER" id="PTHR11439:SF467">
    <property type="entry name" value="INTEGRASE CATALYTIC DOMAIN-CONTAINING PROTEIN"/>
    <property type="match status" value="1"/>
</dbReference>
<dbReference type="SUPFAM" id="SSF57756">
    <property type="entry name" value="Retrovirus zinc finger-like domains"/>
    <property type="match status" value="1"/>
</dbReference>
<dbReference type="EMBL" id="JAUUTY010000004">
    <property type="protein sequence ID" value="KAK1646401.1"/>
    <property type="molecule type" value="Genomic_DNA"/>
</dbReference>
<evidence type="ECO:0000313" key="5">
    <source>
        <dbReference type="Proteomes" id="UP001231189"/>
    </source>
</evidence>
<dbReference type="AlphaFoldDB" id="A0AAD8S615"/>
<feature type="region of interest" description="Disordered" evidence="2">
    <location>
        <begin position="18"/>
        <end position="54"/>
    </location>
</feature>
<proteinExistence type="predicted"/>
<dbReference type="PANTHER" id="PTHR11439">
    <property type="entry name" value="GAG-POL-RELATED RETROTRANSPOSON"/>
    <property type="match status" value="1"/>
</dbReference>
<dbReference type="InterPro" id="IPR036875">
    <property type="entry name" value="Znf_CCHC_sf"/>
</dbReference>
<accession>A0AAD8S615</accession>
<dbReference type="SMART" id="SM00343">
    <property type="entry name" value="ZnF_C2HC"/>
    <property type="match status" value="1"/>
</dbReference>
<evidence type="ECO:0000256" key="1">
    <source>
        <dbReference type="PROSITE-ProRule" id="PRU00047"/>
    </source>
</evidence>
<dbReference type="Proteomes" id="UP001231189">
    <property type="component" value="Unassembled WGS sequence"/>
</dbReference>
<evidence type="ECO:0000313" key="4">
    <source>
        <dbReference type="EMBL" id="KAK1646401.1"/>
    </source>
</evidence>
<dbReference type="Gene3D" id="4.10.60.10">
    <property type="entry name" value="Zinc finger, CCHC-type"/>
    <property type="match status" value="1"/>
</dbReference>
<organism evidence="4 5">
    <name type="scientific">Lolium multiflorum</name>
    <name type="common">Italian ryegrass</name>
    <name type="synonym">Lolium perenne subsp. multiflorum</name>
    <dbReference type="NCBI Taxonomy" id="4521"/>
    <lineage>
        <taxon>Eukaryota</taxon>
        <taxon>Viridiplantae</taxon>
        <taxon>Streptophyta</taxon>
        <taxon>Embryophyta</taxon>
        <taxon>Tracheophyta</taxon>
        <taxon>Spermatophyta</taxon>
        <taxon>Magnoliopsida</taxon>
        <taxon>Liliopsida</taxon>
        <taxon>Poales</taxon>
        <taxon>Poaceae</taxon>
        <taxon>BOP clade</taxon>
        <taxon>Pooideae</taxon>
        <taxon>Poodae</taxon>
        <taxon>Poeae</taxon>
        <taxon>Poeae Chloroplast Group 2 (Poeae type)</taxon>
        <taxon>Loliodinae</taxon>
        <taxon>Loliinae</taxon>
        <taxon>Lolium</taxon>
    </lineage>
</organism>
<feature type="domain" description="CCHC-type" evidence="3">
    <location>
        <begin position="58"/>
        <end position="73"/>
    </location>
</feature>